<keyword evidence="2" id="KW-1185">Reference proteome</keyword>
<dbReference type="AlphaFoldDB" id="A0A225WFJ6"/>
<dbReference type="EMBL" id="NBNE01001009">
    <property type="protein sequence ID" value="OWZ16028.1"/>
    <property type="molecule type" value="Genomic_DNA"/>
</dbReference>
<accession>A0A225WFJ6</accession>
<evidence type="ECO:0000313" key="1">
    <source>
        <dbReference type="EMBL" id="OWZ16028.1"/>
    </source>
</evidence>
<organism evidence="1 2">
    <name type="scientific">Phytophthora megakarya</name>
    <dbReference type="NCBI Taxonomy" id="4795"/>
    <lineage>
        <taxon>Eukaryota</taxon>
        <taxon>Sar</taxon>
        <taxon>Stramenopiles</taxon>
        <taxon>Oomycota</taxon>
        <taxon>Peronosporomycetes</taxon>
        <taxon>Peronosporales</taxon>
        <taxon>Peronosporaceae</taxon>
        <taxon>Phytophthora</taxon>
    </lineage>
</organism>
<dbReference type="Proteomes" id="UP000198211">
    <property type="component" value="Unassembled WGS sequence"/>
</dbReference>
<gene>
    <name evidence="1" type="ORF">PHMEG_00010232</name>
</gene>
<name>A0A225WFJ6_9STRA</name>
<protein>
    <submittedName>
        <fullName evidence="1">Uncharacterized protein</fullName>
    </submittedName>
</protein>
<evidence type="ECO:0000313" key="2">
    <source>
        <dbReference type="Proteomes" id="UP000198211"/>
    </source>
</evidence>
<proteinExistence type="predicted"/>
<reference evidence="2" key="1">
    <citation type="submission" date="2017-03" db="EMBL/GenBank/DDBJ databases">
        <title>Phytopthora megakarya and P. palmivora, two closely related causual agents of cacao black pod achieved similar genome size and gene model numbers by different mechanisms.</title>
        <authorList>
            <person name="Ali S."/>
            <person name="Shao J."/>
            <person name="Larry D.J."/>
            <person name="Kronmiller B."/>
            <person name="Shen D."/>
            <person name="Strem M.D."/>
            <person name="Melnick R.L."/>
            <person name="Guiltinan M.J."/>
            <person name="Tyler B.M."/>
            <person name="Meinhardt L.W."/>
            <person name="Bailey B.A."/>
        </authorList>
    </citation>
    <scope>NUCLEOTIDE SEQUENCE [LARGE SCALE GENOMIC DNA]</scope>
    <source>
        <strain evidence="2">zdho120</strain>
    </source>
</reference>
<sequence length="150" mass="17157">MLKTSQQYTSTVSSQPASRTRYSNLFDHVRKNHTDFYSVGWTGSAVIFLFRDVRTLLSQSTPTWIAFRRRHCIKDAGLVVRQLVINIGVVLHGKTGIIFDGQTFQSEHYLAVFAVFESKGRADKMENDTTDYTFVSHVKLSEGILPFFDR</sequence>
<dbReference type="OrthoDB" id="90900at2759"/>
<comment type="caution">
    <text evidence="1">The sequence shown here is derived from an EMBL/GenBank/DDBJ whole genome shotgun (WGS) entry which is preliminary data.</text>
</comment>